<protein>
    <submittedName>
        <fullName evidence="3">Amidohydrolase family protein</fullName>
    </submittedName>
</protein>
<sequence>MTILLKGIQIIHPASSYHNQITNILIQNGHITYIGPEEKTADQVITEPGLCVSIGWLDMRTWVGEPGLEYKEDFWSAAQAAAKGGFTEIMLMPDLQPVIQSKNAVGYVQQRAVGLPVTLHAAGAVTVDVQGKDLTEMIDLNQAGAIAFTDGEATIQQADVLVKALHYVQYFNGLVMQRPRDKYLSQLGLMHEGIVSTRLGLKGIPALAEEVIVSRDLQLLEYSGGKLHFSLLSSAGSVEKIRQAKAKGLAVTCDIASYQVAFTDEDMIDFDTNYKVDPPFRSPADKAALIEGLQDGTIDALVSAHKPQDTESKKLEFDLAEFGIINLETAFAVANTCLKEALNLENIIQKFTTAPRQILNLPIPNLNEGEPANLTLFNPTKKWVPQKASTASKSDNSPFFGTELQGQVFGIVHKSNLVLNPEY</sequence>
<dbReference type="CDD" id="cd01317">
    <property type="entry name" value="DHOase_IIa"/>
    <property type="match status" value="1"/>
</dbReference>
<dbReference type="Proteomes" id="UP000323426">
    <property type="component" value="Unassembled WGS sequence"/>
</dbReference>
<dbReference type="InterPro" id="IPR011059">
    <property type="entry name" value="Metal-dep_hydrolase_composite"/>
</dbReference>
<proteinExistence type="predicted"/>
<dbReference type="Pfam" id="PF12890">
    <property type="entry name" value="DHOase"/>
    <property type="match status" value="1"/>
</dbReference>
<evidence type="ECO:0000313" key="4">
    <source>
        <dbReference type="Proteomes" id="UP000323426"/>
    </source>
</evidence>
<comment type="caution">
    <text evidence="3">The sequence shown here is derived from an EMBL/GenBank/DDBJ whole genome shotgun (WGS) entry which is preliminary data.</text>
</comment>
<dbReference type="SUPFAM" id="SSF51556">
    <property type="entry name" value="Metallo-dependent hydrolases"/>
    <property type="match status" value="1"/>
</dbReference>
<evidence type="ECO:0000259" key="2">
    <source>
        <dbReference type="Pfam" id="PF12890"/>
    </source>
</evidence>
<evidence type="ECO:0000313" key="3">
    <source>
        <dbReference type="EMBL" id="KAA5547387.1"/>
    </source>
</evidence>
<evidence type="ECO:0000256" key="1">
    <source>
        <dbReference type="ARBA" id="ARBA00022975"/>
    </source>
</evidence>
<dbReference type="GO" id="GO:0004151">
    <property type="term" value="F:dihydroorotase activity"/>
    <property type="evidence" value="ECO:0007669"/>
    <property type="project" value="InterPro"/>
</dbReference>
<reference evidence="3 4" key="1">
    <citation type="submission" date="2019-09" db="EMBL/GenBank/DDBJ databases">
        <title>Genome sequence and assembly of Adhaeribacter sp.</title>
        <authorList>
            <person name="Chhetri G."/>
        </authorList>
    </citation>
    <scope>NUCLEOTIDE SEQUENCE [LARGE SCALE GENOMIC DNA]</scope>
    <source>
        <strain evidence="3 4">DK36</strain>
    </source>
</reference>
<dbReference type="InterPro" id="IPR024403">
    <property type="entry name" value="DHOase_cat"/>
</dbReference>
<dbReference type="SUPFAM" id="SSF51338">
    <property type="entry name" value="Composite domain of metallo-dependent hydrolases"/>
    <property type="match status" value="1"/>
</dbReference>
<dbReference type="Gene3D" id="2.30.40.10">
    <property type="entry name" value="Urease, subunit C, domain 1"/>
    <property type="match status" value="1"/>
</dbReference>
<keyword evidence="4" id="KW-1185">Reference proteome</keyword>
<dbReference type="AlphaFoldDB" id="A0A5M6DIH0"/>
<keyword evidence="3" id="KW-0378">Hydrolase</keyword>
<dbReference type="GO" id="GO:0004038">
    <property type="term" value="F:allantoinase activity"/>
    <property type="evidence" value="ECO:0007669"/>
    <property type="project" value="TreeGrafter"/>
</dbReference>
<dbReference type="GO" id="GO:0006221">
    <property type="term" value="P:pyrimidine nucleotide biosynthetic process"/>
    <property type="evidence" value="ECO:0007669"/>
    <property type="project" value="UniProtKB-KW"/>
</dbReference>
<dbReference type="RefSeq" id="WP_150087945.1">
    <property type="nucleotide sequence ID" value="NZ_VWSF01000005.1"/>
</dbReference>
<dbReference type="InterPro" id="IPR050138">
    <property type="entry name" value="DHOase/Allantoinase_Hydrolase"/>
</dbReference>
<feature type="domain" description="Dihydroorotase catalytic" evidence="2">
    <location>
        <begin position="55"/>
        <end position="234"/>
    </location>
</feature>
<dbReference type="InterPro" id="IPR032466">
    <property type="entry name" value="Metal_Hydrolase"/>
</dbReference>
<organism evidence="3 4">
    <name type="scientific">Adhaeribacter rhizoryzae</name>
    <dbReference type="NCBI Taxonomy" id="2607907"/>
    <lineage>
        <taxon>Bacteria</taxon>
        <taxon>Pseudomonadati</taxon>
        <taxon>Bacteroidota</taxon>
        <taxon>Cytophagia</taxon>
        <taxon>Cytophagales</taxon>
        <taxon>Hymenobacteraceae</taxon>
        <taxon>Adhaeribacter</taxon>
    </lineage>
</organism>
<dbReference type="EMBL" id="VWSF01000005">
    <property type="protein sequence ID" value="KAA5547387.1"/>
    <property type="molecule type" value="Genomic_DNA"/>
</dbReference>
<dbReference type="NCBIfam" id="TIGR00857">
    <property type="entry name" value="pyrC_multi"/>
    <property type="match status" value="1"/>
</dbReference>
<dbReference type="InterPro" id="IPR004722">
    <property type="entry name" value="DHOase"/>
</dbReference>
<dbReference type="PANTHER" id="PTHR43668:SF2">
    <property type="entry name" value="ALLANTOINASE"/>
    <property type="match status" value="1"/>
</dbReference>
<dbReference type="GO" id="GO:0005737">
    <property type="term" value="C:cytoplasm"/>
    <property type="evidence" value="ECO:0007669"/>
    <property type="project" value="TreeGrafter"/>
</dbReference>
<name>A0A5M6DIH0_9BACT</name>
<dbReference type="GO" id="GO:0046872">
    <property type="term" value="F:metal ion binding"/>
    <property type="evidence" value="ECO:0007669"/>
    <property type="project" value="InterPro"/>
</dbReference>
<gene>
    <name evidence="3" type="ORF">F0145_08635</name>
</gene>
<dbReference type="Gene3D" id="3.20.20.140">
    <property type="entry name" value="Metal-dependent hydrolases"/>
    <property type="match status" value="1"/>
</dbReference>
<dbReference type="PANTHER" id="PTHR43668">
    <property type="entry name" value="ALLANTOINASE"/>
    <property type="match status" value="1"/>
</dbReference>
<keyword evidence="1" id="KW-0665">Pyrimidine biosynthesis</keyword>
<accession>A0A5M6DIH0</accession>
<dbReference type="GO" id="GO:0006145">
    <property type="term" value="P:purine nucleobase catabolic process"/>
    <property type="evidence" value="ECO:0007669"/>
    <property type="project" value="TreeGrafter"/>
</dbReference>